<keyword evidence="1" id="KW-0472">Membrane</keyword>
<dbReference type="AlphaFoldDB" id="A0A1G6SJW0"/>
<keyword evidence="3" id="KW-1185">Reference proteome</keyword>
<evidence type="ECO:0000256" key="1">
    <source>
        <dbReference type="SAM" id="Phobius"/>
    </source>
</evidence>
<evidence type="ECO:0000313" key="3">
    <source>
        <dbReference type="Proteomes" id="UP000199603"/>
    </source>
</evidence>
<evidence type="ECO:0000313" key="2">
    <source>
        <dbReference type="EMBL" id="SDD16415.1"/>
    </source>
</evidence>
<proteinExistence type="predicted"/>
<sequence>MALHWQWTLVALALGVSLWRLTRPLRQRVRSRCASAAEAVSAPSACGGCTGCEIGRRGAGAPK</sequence>
<feature type="transmembrane region" description="Helical" evidence="1">
    <location>
        <begin position="6"/>
        <end position="22"/>
    </location>
</feature>
<keyword evidence="1" id="KW-1133">Transmembrane helix</keyword>
<organism evidence="2 3">
    <name type="scientific">Aquimonas voraii</name>
    <dbReference type="NCBI Taxonomy" id="265719"/>
    <lineage>
        <taxon>Bacteria</taxon>
        <taxon>Pseudomonadati</taxon>
        <taxon>Pseudomonadota</taxon>
        <taxon>Gammaproteobacteria</taxon>
        <taxon>Lysobacterales</taxon>
        <taxon>Lysobacteraceae</taxon>
        <taxon>Aquimonas</taxon>
    </lineage>
</organism>
<dbReference type="STRING" id="265719.SAMN04488509_101517"/>
<protein>
    <submittedName>
        <fullName evidence="2">Uncharacterized protein</fullName>
    </submittedName>
</protein>
<dbReference type="EMBL" id="FNAG01000001">
    <property type="protein sequence ID" value="SDD16415.1"/>
    <property type="molecule type" value="Genomic_DNA"/>
</dbReference>
<accession>A0A1G6SJW0</accession>
<name>A0A1G6SJW0_9GAMM</name>
<dbReference type="Proteomes" id="UP000199603">
    <property type="component" value="Unassembled WGS sequence"/>
</dbReference>
<gene>
    <name evidence="2" type="ORF">SAMN04488509_101517</name>
</gene>
<keyword evidence="1" id="KW-0812">Transmembrane</keyword>
<reference evidence="2 3" key="1">
    <citation type="submission" date="2016-10" db="EMBL/GenBank/DDBJ databases">
        <authorList>
            <person name="de Groot N.N."/>
        </authorList>
    </citation>
    <scope>NUCLEOTIDE SEQUENCE [LARGE SCALE GENOMIC DNA]</scope>
    <source>
        <strain evidence="2 3">DSM 16957</strain>
    </source>
</reference>